<organism evidence="8 9">
    <name type="scientific">Evansella tamaricis</name>
    <dbReference type="NCBI Taxonomy" id="2069301"/>
    <lineage>
        <taxon>Bacteria</taxon>
        <taxon>Bacillati</taxon>
        <taxon>Bacillota</taxon>
        <taxon>Bacilli</taxon>
        <taxon>Bacillales</taxon>
        <taxon>Bacillaceae</taxon>
        <taxon>Evansella</taxon>
    </lineage>
</organism>
<feature type="domain" description="Glycosyl hydrolase family 31 C-terminal" evidence="7">
    <location>
        <begin position="588"/>
        <end position="674"/>
    </location>
</feature>
<dbReference type="Proteomes" id="UP000784880">
    <property type="component" value="Unassembled WGS sequence"/>
</dbReference>
<dbReference type="CDD" id="cd14752">
    <property type="entry name" value="GH31_N"/>
    <property type="match status" value="1"/>
</dbReference>
<dbReference type="Pfam" id="PF21365">
    <property type="entry name" value="Glyco_hydro_31_3rd"/>
    <property type="match status" value="1"/>
</dbReference>
<dbReference type="InterPro" id="IPR000322">
    <property type="entry name" value="Glyco_hydro_31_TIM"/>
</dbReference>
<proteinExistence type="inferred from homology"/>
<dbReference type="RefSeq" id="WP_217065358.1">
    <property type="nucleotide sequence ID" value="NZ_JAHQCS010000073.1"/>
</dbReference>
<name>A0ABS6JCR7_9BACI</name>
<evidence type="ECO:0000259" key="7">
    <source>
        <dbReference type="Pfam" id="PF21365"/>
    </source>
</evidence>
<feature type="domain" description="Glycoside hydrolase family 31 TIM barrel" evidence="4">
    <location>
        <begin position="255"/>
        <end position="579"/>
    </location>
</feature>
<dbReference type="CDD" id="cd06604">
    <property type="entry name" value="GH31_glucosidase_II_MalA"/>
    <property type="match status" value="1"/>
</dbReference>
<dbReference type="PANTHER" id="PTHR22762:SF166">
    <property type="entry name" value="ALPHA-GLUCOSIDASE"/>
    <property type="match status" value="1"/>
</dbReference>
<dbReference type="PROSITE" id="PS00129">
    <property type="entry name" value="GLYCOSYL_HYDROL_F31_1"/>
    <property type="match status" value="1"/>
</dbReference>
<dbReference type="InterPro" id="IPR030458">
    <property type="entry name" value="Glyco_hydro_31_AS"/>
</dbReference>
<evidence type="ECO:0000259" key="6">
    <source>
        <dbReference type="Pfam" id="PF17137"/>
    </source>
</evidence>
<comment type="similarity">
    <text evidence="3">Belongs to the glycosyl hydrolase 31 family.</text>
</comment>
<protein>
    <submittedName>
        <fullName evidence="8">Glycoside hydrolase family 31 protein</fullName>
    </submittedName>
</protein>
<dbReference type="Pfam" id="PF01055">
    <property type="entry name" value="Glyco_hydro_31_2nd"/>
    <property type="match status" value="1"/>
</dbReference>
<reference evidence="8 9" key="1">
    <citation type="submission" date="2021-06" db="EMBL/GenBank/DDBJ databases">
        <title>Bacillus sp. RD4P76, an endophyte from a halophyte.</title>
        <authorList>
            <person name="Sun J.-Q."/>
        </authorList>
    </citation>
    <scope>NUCLEOTIDE SEQUENCE [LARGE SCALE GENOMIC DNA]</scope>
    <source>
        <strain evidence="8 9">CGMCC 1.15917</strain>
    </source>
</reference>
<comment type="caution">
    <text evidence="8">The sequence shown here is derived from an EMBL/GenBank/DDBJ whole genome shotgun (WGS) entry which is preliminary data.</text>
</comment>
<evidence type="ECO:0000256" key="3">
    <source>
        <dbReference type="RuleBase" id="RU361185"/>
    </source>
</evidence>
<evidence type="ECO:0000256" key="2">
    <source>
        <dbReference type="ARBA" id="ARBA00023295"/>
    </source>
</evidence>
<evidence type="ECO:0000259" key="4">
    <source>
        <dbReference type="Pfam" id="PF01055"/>
    </source>
</evidence>
<keyword evidence="9" id="KW-1185">Reference proteome</keyword>
<dbReference type="EMBL" id="JAHQCS010000073">
    <property type="protein sequence ID" value="MBU9711462.1"/>
    <property type="molecule type" value="Genomic_DNA"/>
</dbReference>
<sequence>MMHDTSFAIHPGTKKEMAGTNFKDIGNLRQFIQNGMRFNFQCEQGFVSVQFYSEEIVRIIWKQNDWPDFKSSPAVIYQPNNMQVKTDENDDFIKLSTSLLKIQIQKSPFRISVMDEVGDILIEERDKGLGFNSKGELVCYKCIHPDDRIYGLGEKTGFLDKRGESYTMWNTDVYAPHNPETDPLYQTIPFFTTLRNGKAFGVFLDNTGKTFFNMRDKDGTYEIRTETGQFDYYIFAGPTLKKTLTQYTTLTGTMPLPPKWALGFHQSRYSYETEEEVRELAHKFLEKGIPLDAIYLDIHYMNGYRVFTFDEERFPNPRKLIKDLRQQGIRVVPIVDPGVKEDPEYSVYQEGIRGDLFCKYLEGNVYFGDVWPGNSAFPDFTDEKSRRWWADKHKFYSDLGIEGIWNDMNEPAVFNETKTMDVKVIHENEGNPKTHRELHNLYGLLMGKATFEGMKEQLAGNRTFLLTRAGYAGVQRYASVWTGDNRSFWEHLQLAIPMCMNLGMSGVAFCGPDVGGFAHDTNGELLARWTQFGTFTPYFRNHSAIDTARQEPWEFGEEIEQIVKSYIQLRYVWLPELYRWFKEAHDTGVPVMRPLVLEYPEDKNTFNLSDQFMIGENVIIAPIMTPETEHRVVYLPKGQWIDYWTEQRFDGEKHHLIQADLKTLPVFVKEDSAIAQGSVKQSTDENEVNYQVHLFKGNKGETQYTLYEDDGKSYGYEQDELYNNEISFVYSEDTLDITTLKTGLYKPVWDTWSLVVHGKYQPTRIYVDGKDFSSAIELRDGKTILAIPV</sequence>
<keyword evidence="2 3" id="KW-0326">Glycosidase</keyword>
<evidence type="ECO:0000313" key="9">
    <source>
        <dbReference type="Proteomes" id="UP000784880"/>
    </source>
</evidence>
<evidence type="ECO:0000313" key="8">
    <source>
        <dbReference type="EMBL" id="MBU9711462.1"/>
    </source>
</evidence>
<feature type="domain" description="Glycoside hydrolase family 31 N-terminal" evidence="5">
    <location>
        <begin position="47"/>
        <end position="212"/>
    </location>
</feature>
<dbReference type="InterPro" id="IPR048395">
    <property type="entry name" value="Glyco_hydro_31_C"/>
</dbReference>
<dbReference type="InterPro" id="IPR033403">
    <property type="entry name" value="DUF5110"/>
</dbReference>
<dbReference type="Pfam" id="PF17137">
    <property type="entry name" value="DUF5110"/>
    <property type="match status" value="1"/>
</dbReference>
<keyword evidence="1 3" id="KW-0378">Hydrolase</keyword>
<dbReference type="PANTHER" id="PTHR22762">
    <property type="entry name" value="ALPHA-GLUCOSIDASE"/>
    <property type="match status" value="1"/>
</dbReference>
<feature type="domain" description="DUF5110" evidence="6">
    <location>
        <begin position="692"/>
        <end position="758"/>
    </location>
</feature>
<dbReference type="InterPro" id="IPR025887">
    <property type="entry name" value="Glyco_hydro_31_N_dom"/>
</dbReference>
<dbReference type="GO" id="GO:0016787">
    <property type="term" value="F:hydrolase activity"/>
    <property type="evidence" value="ECO:0007669"/>
    <property type="project" value="UniProtKB-KW"/>
</dbReference>
<gene>
    <name evidence="8" type="ORF">KS419_06925</name>
</gene>
<evidence type="ECO:0000259" key="5">
    <source>
        <dbReference type="Pfam" id="PF13802"/>
    </source>
</evidence>
<accession>A0ABS6JCR7</accession>
<dbReference type="Pfam" id="PF13802">
    <property type="entry name" value="Gal_mutarotas_2"/>
    <property type="match status" value="1"/>
</dbReference>
<evidence type="ECO:0000256" key="1">
    <source>
        <dbReference type="ARBA" id="ARBA00022801"/>
    </source>
</evidence>